<sequence>MADQIPVNGGFDGHRKLAEWVVTNGGYMHPDIDFAYSKDSGYHIVAGNGKTVTPGTRVSSCPMACTMSVMNVFNTTPFPNRGTRFPEKFIRANLESPELLQTFFLMEQHVLGDQSWWAPYIKTLPTVNDVNQLQFDSPADAAFIRGTNLEVGYRELMARWRGYYDKGLIDLKANDWRQDKCFSYTWELFRWAASMFGSRGFSSAVLADTAPAEDARLRITKDSAIRKLWADRFSVLLPLMDMHNHKPKTKVDWQPRTSFVGLQVHDTYQAGEQIYNNYGPKDNESLLLSYGFISENRSFQHVALSIQVPPGTLLDVTRKFQVDMRSNAEHKLYILNIGHVKAASATCLEAVLFDYDLLDTISVLTANERESSAMLAEEATLMSTCLAREHKFQDFRNLLGVLGQIIMHCETGRKRLISTRPKEAPTSSKQLNANRLRDQQIGHYEDALLLGKVILAQACQSHLEAASATKLVHAFGKEYAARATTNIMDLFNRLPKITRHEELFTLPKLVAMLPPAAQTTLSGLLKDIEASAIRHLALSSTFDAPTTDQLRATQQIRMALCISAAHHTYTRGLKVDKRLASWLEQVTAWYPTDDDETWAYVPSADGPWSIGEQPPVALLALMKAAEEHLLDGQQQGGIPKQWLKPKALCWAYNVMFEEVVAVPKRVVQVSSHIREDFNGDQQVGAGGEEGIDVLLYIKSE</sequence>
<proteinExistence type="predicted"/>
<reference evidence="1 2" key="1">
    <citation type="submission" date="2015-06" db="EMBL/GenBank/DDBJ databases">
        <title>Draft genome of the ant-associated black yeast Phialophora attae CBS 131958.</title>
        <authorList>
            <person name="Moreno L.F."/>
            <person name="Stielow B.J."/>
            <person name="de Hoog S."/>
            <person name="Vicente V.A."/>
            <person name="Weiss V.A."/>
            <person name="de Vries M."/>
            <person name="Cruz L.M."/>
            <person name="Souza E.M."/>
        </authorList>
    </citation>
    <scope>NUCLEOTIDE SEQUENCE [LARGE SCALE GENOMIC DNA]</scope>
    <source>
        <strain evidence="1 2">CBS 131958</strain>
    </source>
</reference>
<dbReference type="GO" id="GO:0016279">
    <property type="term" value="F:protein-lysine N-methyltransferase activity"/>
    <property type="evidence" value="ECO:0007669"/>
    <property type="project" value="UniProtKB-ARBA"/>
</dbReference>
<dbReference type="OrthoDB" id="42889at2759"/>
<dbReference type="STRING" id="1664694.A0A0N1HRK0"/>
<evidence type="ECO:0000313" key="2">
    <source>
        <dbReference type="Proteomes" id="UP000038010"/>
    </source>
</evidence>
<gene>
    <name evidence="1" type="ORF">AB675_10845</name>
</gene>
<dbReference type="Proteomes" id="UP000038010">
    <property type="component" value="Unassembled WGS sequence"/>
</dbReference>
<dbReference type="RefSeq" id="XP_018000890.1">
    <property type="nucleotide sequence ID" value="XM_018139644.1"/>
</dbReference>
<organism evidence="1 2">
    <name type="scientific">Cyphellophora attinorum</name>
    <dbReference type="NCBI Taxonomy" id="1664694"/>
    <lineage>
        <taxon>Eukaryota</taxon>
        <taxon>Fungi</taxon>
        <taxon>Dikarya</taxon>
        <taxon>Ascomycota</taxon>
        <taxon>Pezizomycotina</taxon>
        <taxon>Eurotiomycetes</taxon>
        <taxon>Chaetothyriomycetidae</taxon>
        <taxon>Chaetothyriales</taxon>
        <taxon>Cyphellophoraceae</taxon>
        <taxon>Cyphellophora</taxon>
    </lineage>
</organism>
<dbReference type="GO" id="GO:0032259">
    <property type="term" value="P:methylation"/>
    <property type="evidence" value="ECO:0007669"/>
    <property type="project" value="UniProtKB-KW"/>
</dbReference>
<name>A0A0N1HRK0_9EURO</name>
<dbReference type="Gene3D" id="3.90.1410.10">
    <property type="entry name" value="set domain protein methyltransferase, domain 1"/>
    <property type="match status" value="1"/>
</dbReference>
<dbReference type="EMBL" id="LFJN01000011">
    <property type="protein sequence ID" value="KPI40927.1"/>
    <property type="molecule type" value="Genomic_DNA"/>
</dbReference>
<dbReference type="AlphaFoldDB" id="A0A0N1HRK0"/>
<dbReference type="InterPro" id="IPR050600">
    <property type="entry name" value="SETD3_SETD6_MTase"/>
</dbReference>
<protein>
    <submittedName>
        <fullName evidence="1">Ribosomal lysine N-methyltransferase set10</fullName>
    </submittedName>
</protein>
<accession>A0A0N1HRK0</accession>
<dbReference type="InterPro" id="IPR046341">
    <property type="entry name" value="SET_dom_sf"/>
</dbReference>
<comment type="caution">
    <text evidence="1">The sequence shown here is derived from an EMBL/GenBank/DDBJ whole genome shotgun (WGS) entry which is preliminary data.</text>
</comment>
<dbReference type="PANTHER" id="PTHR13271">
    <property type="entry name" value="UNCHARACTERIZED PUTATIVE METHYLTRANSFERASE"/>
    <property type="match status" value="1"/>
</dbReference>
<keyword evidence="2" id="KW-1185">Reference proteome</keyword>
<dbReference type="GeneID" id="28731524"/>
<evidence type="ECO:0000313" key="1">
    <source>
        <dbReference type="EMBL" id="KPI40927.1"/>
    </source>
</evidence>
<keyword evidence="1" id="KW-0489">Methyltransferase</keyword>
<keyword evidence="1" id="KW-0808">Transferase</keyword>
<dbReference type="SUPFAM" id="SSF82199">
    <property type="entry name" value="SET domain"/>
    <property type="match status" value="1"/>
</dbReference>
<dbReference type="VEuPathDB" id="FungiDB:AB675_10845"/>